<dbReference type="PANTHER" id="PTHR34405:SF3">
    <property type="entry name" value="CRISPR-ASSOCIATED ENDORIBONUCLEASE CAS2 3"/>
    <property type="match status" value="1"/>
</dbReference>
<dbReference type="InterPro" id="IPR021127">
    <property type="entry name" value="CRISPR_associated_Cas2"/>
</dbReference>
<comment type="subunit">
    <text evidence="9">Homodimer, forms a heterotetramer with a Cas1 homodimer.</text>
</comment>
<name>A0A150N1D6_9BACL</name>
<dbReference type="GO" id="GO:0043571">
    <property type="term" value="P:maintenance of CRISPR repeat elements"/>
    <property type="evidence" value="ECO:0007669"/>
    <property type="project" value="UniProtKB-UniRule"/>
</dbReference>
<dbReference type="RefSeq" id="WP_235603596.1">
    <property type="nucleotide sequence ID" value="NZ_LQYW01000051.1"/>
</dbReference>
<comment type="caution">
    <text evidence="10">The sequence shown here is derived from an EMBL/GenBank/DDBJ whole genome shotgun (WGS) entry which is preliminary data.</text>
</comment>
<organism evidence="10 11">
    <name type="scientific">Parageobacillus toebii</name>
    <dbReference type="NCBI Taxonomy" id="153151"/>
    <lineage>
        <taxon>Bacteria</taxon>
        <taxon>Bacillati</taxon>
        <taxon>Bacillota</taxon>
        <taxon>Bacilli</taxon>
        <taxon>Bacillales</taxon>
        <taxon>Anoxybacillaceae</taxon>
        <taxon>Parageobacillus</taxon>
    </lineage>
</organism>
<evidence type="ECO:0000256" key="8">
    <source>
        <dbReference type="ARBA" id="ARBA00023118"/>
    </source>
</evidence>
<dbReference type="PATRIC" id="fig|153151.4.peg.3200"/>
<sequence length="98" mass="11848">MRSEMLQRKYYLICYDIENTKKRNKLAKWLLNYGIRVQKSVFEAYLSERDLEEMMQGAKPFIENGDSLRVYELTSEAYRNKRVIGEQLDYLPWENVII</sequence>
<dbReference type="AlphaFoldDB" id="A0A150N1D6"/>
<dbReference type="GO" id="GO:0004521">
    <property type="term" value="F:RNA endonuclease activity"/>
    <property type="evidence" value="ECO:0007669"/>
    <property type="project" value="InterPro"/>
</dbReference>
<evidence type="ECO:0000256" key="7">
    <source>
        <dbReference type="ARBA" id="ARBA00022842"/>
    </source>
</evidence>
<feature type="binding site" evidence="9">
    <location>
        <position position="16"/>
    </location>
    <ligand>
        <name>Mg(2+)</name>
        <dbReference type="ChEBI" id="CHEBI:18420"/>
        <note>catalytic</note>
    </ligand>
</feature>
<keyword evidence="5 9" id="KW-0255">Endonuclease</keyword>
<dbReference type="EC" id="3.1.-.-" evidence="9"/>
<dbReference type="GO" id="GO:0016787">
    <property type="term" value="F:hydrolase activity"/>
    <property type="evidence" value="ECO:0007669"/>
    <property type="project" value="UniProtKB-KW"/>
</dbReference>
<dbReference type="PANTHER" id="PTHR34405">
    <property type="entry name" value="CRISPR-ASSOCIATED ENDORIBONUCLEASE CAS2"/>
    <property type="match status" value="1"/>
</dbReference>
<keyword evidence="4 9" id="KW-0479">Metal-binding</keyword>
<dbReference type="Pfam" id="PF09827">
    <property type="entry name" value="CRISPR_Cas2"/>
    <property type="match status" value="1"/>
</dbReference>
<evidence type="ECO:0000256" key="5">
    <source>
        <dbReference type="ARBA" id="ARBA00022759"/>
    </source>
</evidence>
<dbReference type="InterPro" id="IPR019199">
    <property type="entry name" value="Virulence_VapD/CRISPR_Cas2"/>
</dbReference>
<evidence type="ECO:0000256" key="2">
    <source>
        <dbReference type="ARBA" id="ARBA00009959"/>
    </source>
</evidence>
<keyword evidence="8 9" id="KW-0051">Antiviral defense</keyword>
<dbReference type="GO" id="GO:0046872">
    <property type="term" value="F:metal ion binding"/>
    <property type="evidence" value="ECO:0007669"/>
    <property type="project" value="UniProtKB-UniRule"/>
</dbReference>
<keyword evidence="7 9" id="KW-0460">Magnesium</keyword>
<keyword evidence="6 9" id="KW-0378">Hydrolase</keyword>
<dbReference type="Gene3D" id="3.30.70.240">
    <property type="match status" value="1"/>
</dbReference>
<evidence type="ECO:0000256" key="1">
    <source>
        <dbReference type="ARBA" id="ARBA00001946"/>
    </source>
</evidence>
<evidence type="ECO:0000313" key="10">
    <source>
        <dbReference type="EMBL" id="KYD30520.1"/>
    </source>
</evidence>
<dbReference type="GO" id="GO:0051607">
    <property type="term" value="P:defense response to virus"/>
    <property type="evidence" value="ECO:0007669"/>
    <property type="project" value="UniProtKB-UniRule"/>
</dbReference>
<dbReference type="NCBIfam" id="TIGR01573">
    <property type="entry name" value="cas2"/>
    <property type="match status" value="1"/>
</dbReference>
<protein>
    <recommendedName>
        <fullName evidence="9">CRISPR-associated endoribonuclease Cas2</fullName>
        <ecNumber evidence="9">3.1.-.-</ecNumber>
    </recommendedName>
</protein>
<comment type="function">
    <text evidence="9">CRISPR (clustered regularly interspaced short palindromic repeat), is an adaptive immune system that provides protection against mobile genetic elements (viruses, transposable elements and conjugative plasmids). CRISPR clusters contain sequences complementary to antecedent mobile elements and target invading nucleic acids. CRISPR clusters are transcribed and processed into CRISPR RNA (crRNA). Functions as a ssRNA-specific endoribonuclease. Involved in the integration of spacer DNA into the CRISPR cassette.</text>
</comment>
<evidence type="ECO:0000256" key="3">
    <source>
        <dbReference type="ARBA" id="ARBA00022722"/>
    </source>
</evidence>
<reference evidence="10 11" key="1">
    <citation type="submission" date="2016-01" db="EMBL/GenBank/DDBJ databases">
        <title>Draft Genome Sequences of Seven Thermophilic Sporeformers Isolated from Foods.</title>
        <authorList>
            <person name="Berendsen E.M."/>
            <person name="Wells-Bennik M.H."/>
            <person name="Krawcyk A.O."/>
            <person name="De Jong A."/>
            <person name="Holsappel S."/>
            <person name="Eijlander R.T."/>
            <person name="Kuipers O.P."/>
        </authorList>
    </citation>
    <scope>NUCLEOTIDE SEQUENCE [LARGE SCALE GENOMIC DNA]</scope>
    <source>
        <strain evidence="10 11">B4110</strain>
    </source>
</reference>
<dbReference type="HAMAP" id="MF_01471">
    <property type="entry name" value="Cas2"/>
    <property type="match status" value="1"/>
</dbReference>
<gene>
    <name evidence="9" type="primary">cas2</name>
    <name evidence="10" type="ORF">B4110_2211</name>
</gene>
<proteinExistence type="inferred from homology"/>
<accession>A0A150N1D6</accession>
<dbReference type="EMBL" id="LQYW01000051">
    <property type="protein sequence ID" value="KYD30520.1"/>
    <property type="molecule type" value="Genomic_DNA"/>
</dbReference>
<dbReference type="CDD" id="cd09725">
    <property type="entry name" value="Cas2_I_II_III"/>
    <property type="match status" value="1"/>
</dbReference>
<comment type="cofactor">
    <cofactor evidence="1 9">
        <name>Mg(2+)</name>
        <dbReference type="ChEBI" id="CHEBI:18420"/>
    </cofactor>
</comment>
<dbReference type="Proteomes" id="UP000075324">
    <property type="component" value="Unassembled WGS sequence"/>
</dbReference>
<dbReference type="SUPFAM" id="SSF143430">
    <property type="entry name" value="TTP0101/SSO1404-like"/>
    <property type="match status" value="1"/>
</dbReference>
<evidence type="ECO:0000256" key="9">
    <source>
        <dbReference type="HAMAP-Rule" id="MF_01471"/>
    </source>
</evidence>
<evidence type="ECO:0000256" key="4">
    <source>
        <dbReference type="ARBA" id="ARBA00022723"/>
    </source>
</evidence>
<keyword evidence="3 9" id="KW-0540">Nuclease</keyword>
<evidence type="ECO:0000313" key="11">
    <source>
        <dbReference type="Proteomes" id="UP000075324"/>
    </source>
</evidence>
<comment type="similarity">
    <text evidence="2 9">Belongs to the CRISPR-associated endoribonuclease Cas2 protein family.</text>
</comment>
<evidence type="ECO:0000256" key="6">
    <source>
        <dbReference type="ARBA" id="ARBA00022801"/>
    </source>
</evidence>